<name>A0AAN8J1T8_TRICO</name>
<dbReference type="PANTHER" id="PTHR34311">
    <property type="entry name" value="PROTEIN CBG21698-RELATED"/>
    <property type="match status" value="1"/>
</dbReference>
<dbReference type="AlphaFoldDB" id="A0AAN8J1T8"/>
<keyword evidence="1" id="KW-0732">Signal</keyword>
<dbReference type="EMBL" id="WIXE01011566">
    <property type="protein sequence ID" value="KAK5976669.1"/>
    <property type="molecule type" value="Genomic_DNA"/>
</dbReference>
<feature type="chain" id="PRO_5043051954" evidence="1">
    <location>
        <begin position="22"/>
        <end position="270"/>
    </location>
</feature>
<evidence type="ECO:0000256" key="1">
    <source>
        <dbReference type="SAM" id="SignalP"/>
    </source>
</evidence>
<dbReference type="Proteomes" id="UP001331761">
    <property type="component" value="Unassembled WGS sequence"/>
</dbReference>
<accession>A0AAN8J1T8</accession>
<comment type="caution">
    <text evidence="2">The sequence shown here is derived from an EMBL/GenBank/DDBJ whole genome shotgun (WGS) entry which is preliminary data.</text>
</comment>
<proteinExistence type="predicted"/>
<evidence type="ECO:0000313" key="2">
    <source>
        <dbReference type="EMBL" id="KAK5976669.1"/>
    </source>
</evidence>
<organism evidence="2 3">
    <name type="scientific">Trichostrongylus colubriformis</name>
    <name type="common">Black scour worm</name>
    <dbReference type="NCBI Taxonomy" id="6319"/>
    <lineage>
        <taxon>Eukaryota</taxon>
        <taxon>Metazoa</taxon>
        <taxon>Ecdysozoa</taxon>
        <taxon>Nematoda</taxon>
        <taxon>Chromadorea</taxon>
        <taxon>Rhabditida</taxon>
        <taxon>Rhabditina</taxon>
        <taxon>Rhabditomorpha</taxon>
        <taxon>Strongyloidea</taxon>
        <taxon>Trichostrongylidae</taxon>
        <taxon>Trichostrongylus</taxon>
    </lineage>
</organism>
<gene>
    <name evidence="2" type="ORF">GCK32_015148</name>
</gene>
<feature type="signal peptide" evidence="1">
    <location>
        <begin position="1"/>
        <end position="21"/>
    </location>
</feature>
<dbReference type="PANTHER" id="PTHR34311:SF2">
    <property type="entry name" value="CONJUGAL TRANSFER PROTEIN TRAN"/>
    <property type="match status" value="1"/>
</dbReference>
<evidence type="ECO:0000313" key="3">
    <source>
        <dbReference type="Proteomes" id="UP001331761"/>
    </source>
</evidence>
<sequence>MAKEILLVLIIAAASPVTSRASSIQYLPKGLSMALNQSPANYDYEGCLDNIFDNAQESEAILKYAESDVFRASETFVLCVRDFFGEYCGAQTGWVQCEKERIGFAYDCPGLACRIMRTVLLSTLFVTGVVAFDGPLPVFSELKLSERVVKQAFFSPSKDDLYDACNSNLFNEAQAKFNSELGISADLTWRNASSLNYAVNKVINQGVDGLIKVCNARRDYAGVLLSSYPFCVNRFYLLEQGNTDFNNAVTYVHLYKHLEFMCSTGFDGKS</sequence>
<keyword evidence="3" id="KW-1185">Reference proteome</keyword>
<protein>
    <submittedName>
        <fullName evidence="2">Uncharacterized protein</fullName>
    </submittedName>
</protein>
<reference evidence="2 3" key="1">
    <citation type="submission" date="2019-10" db="EMBL/GenBank/DDBJ databases">
        <title>Assembly and Annotation for the nematode Trichostrongylus colubriformis.</title>
        <authorList>
            <person name="Martin J."/>
        </authorList>
    </citation>
    <scope>NUCLEOTIDE SEQUENCE [LARGE SCALE GENOMIC DNA]</scope>
    <source>
        <strain evidence="2">G859</strain>
        <tissue evidence="2">Whole worm</tissue>
    </source>
</reference>